<dbReference type="Proteomes" id="UP000317369">
    <property type="component" value="Chromosome"/>
</dbReference>
<sequence length="156" mass="18084">MVCECIPDDLGDAQQKYIWNIIDRIHFECEIHLLITASSALNLIQWQRLNNLASTLHILPRFTLSKLAHIKAAIANYDQDDNMVYCQNTKINKYLIRSFNFQVLYDPSDHQNRPEIQSESILASIQTHLNDRATDTTFKEDHMYLPDCNVPLHQAA</sequence>
<dbReference type="EMBL" id="CP036425">
    <property type="protein sequence ID" value="QDU34006.1"/>
    <property type="molecule type" value="Genomic_DNA"/>
</dbReference>
<dbReference type="AlphaFoldDB" id="A0A517YUW7"/>
<keyword evidence="2" id="KW-1185">Reference proteome</keyword>
<protein>
    <submittedName>
        <fullName evidence="1">Uncharacterized protein</fullName>
    </submittedName>
</protein>
<reference evidence="1 2" key="1">
    <citation type="submission" date="2019-02" db="EMBL/GenBank/DDBJ databases">
        <title>Deep-cultivation of Planctomycetes and their phenomic and genomic characterization uncovers novel biology.</title>
        <authorList>
            <person name="Wiegand S."/>
            <person name="Jogler M."/>
            <person name="Boedeker C."/>
            <person name="Pinto D."/>
            <person name="Vollmers J."/>
            <person name="Rivas-Marin E."/>
            <person name="Kohn T."/>
            <person name="Peeters S.H."/>
            <person name="Heuer A."/>
            <person name="Rast P."/>
            <person name="Oberbeckmann S."/>
            <person name="Bunk B."/>
            <person name="Jeske O."/>
            <person name="Meyerdierks A."/>
            <person name="Storesund J.E."/>
            <person name="Kallscheuer N."/>
            <person name="Luecker S."/>
            <person name="Lage O.M."/>
            <person name="Pohl T."/>
            <person name="Merkel B.J."/>
            <person name="Hornburger P."/>
            <person name="Mueller R.-W."/>
            <person name="Bruemmer F."/>
            <person name="Labrenz M."/>
            <person name="Spormann A.M."/>
            <person name="Op den Camp H."/>
            <person name="Overmann J."/>
            <person name="Amann R."/>
            <person name="Jetten M.S.M."/>
            <person name="Mascher T."/>
            <person name="Medema M.H."/>
            <person name="Devos D.P."/>
            <person name="Kaster A.-K."/>
            <person name="Ovreas L."/>
            <person name="Rohde M."/>
            <person name="Galperin M.Y."/>
            <person name="Jogler C."/>
        </authorList>
    </citation>
    <scope>NUCLEOTIDE SEQUENCE [LARGE SCALE GENOMIC DNA]</scope>
    <source>
        <strain evidence="1 2">KS4</strain>
    </source>
</reference>
<evidence type="ECO:0000313" key="1">
    <source>
        <dbReference type="EMBL" id="QDU34006.1"/>
    </source>
</evidence>
<dbReference type="KEGG" id="pcor:KS4_20670"/>
<gene>
    <name evidence="1" type="ORF">KS4_20670</name>
</gene>
<name>A0A517YUW7_9BACT</name>
<evidence type="ECO:0000313" key="2">
    <source>
        <dbReference type="Proteomes" id="UP000317369"/>
    </source>
</evidence>
<accession>A0A517YUW7</accession>
<organism evidence="1 2">
    <name type="scientific">Poriferisphaera corsica</name>
    <dbReference type="NCBI Taxonomy" id="2528020"/>
    <lineage>
        <taxon>Bacteria</taxon>
        <taxon>Pseudomonadati</taxon>
        <taxon>Planctomycetota</taxon>
        <taxon>Phycisphaerae</taxon>
        <taxon>Phycisphaerales</taxon>
        <taxon>Phycisphaeraceae</taxon>
        <taxon>Poriferisphaera</taxon>
    </lineage>
</organism>
<proteinExistence type="predicted"/>